<keyword evidence="1" id="KW-1133">Transmembrane helix</keyword>
<proteinExistence type="predicted"/>
<accession>A0A7K4NSW4</accession>
<keyword evidence="1" id="KW-0812">Transmembrane</keyword>
<dbReference type="Gene3D" id="3.40.50.12580">
    <property type="match status" value="1"/>
</dbReference>
<protein>
    <submittedName>
        <fullName evidence="2">CDP-glycerol glycerophosphotransferase family protein</fullName>
    </submittedName>
</protein>
<dbReference type="EMBL" id="JACASX010000009">
    <property type="protein sequence ID" value="NWK05498.1"/>
    <property type="molecule type" value="Genomic_DNA"/>
</dbReference>
<evidence type="ECO:0000256" key="1">
    <source>
        <dbReference type="SAM" id="Phobius"/>
    </source>
</evidence>
<dbReference type="InterPro" id="IPR007554">
    <property type="entry name" value="Glycerophosphate_synth"/>
</dbReference>
<sequence length="480" mass="55173">MKIPFFVQEFTNEMDRFSHIKYRKLIPFVAILLTFHQFFVLDVYAYIDPVTGSALLTLLAGVVAAGAMILKSYWFKIKTRFSGGFSKEKQTESTDKHSLESGFVSEWAELKKINQLSQDERSIVFYAENKASMNHFQSLIHELTEKMNLQICYVTSVKDDPILSTRNQRILPFYIGDGTARTKFFSSLKAKILVMDMPDLGKFHIKRSDEYPVHYIYLFHSMYSVHSYLRKGAIDNYDTIFCVGPHQIKEIREAEKVYGLKAKKLINYGYGRLDTLLQNKINAQATNSDAKNLIIIAPSYGDDNLLEKCGIKLIDILLKSDFRVMIRPHIRTLRDSTELIDSIKKKFGKNPNFVLETGVIKFDSLNNSLCMISDWSGISLEYAFTFERPVIFIDVPKKVLNTNWSDIALEPIETSIRDKIGHIISPNNLEEILDLIRILDKNTQNIGELIKDIREKTVYNIGESAKIGAQYIRELHNKDA</sequence>
<dbReference type="AlphaFoldDB" id="A0A7K4NSW4"/>
<reference evidence="2 3" key="1">
    <citation type="journal article" date="2019" name="Environ. Microbiol.">
        <title>Genomics insights into ecotype formation of ammonia-oxidizing archaea in the deep ocean.</title>
        <authorList>
            <person name="Wang Y."/>
            <person name="Huang J.M."/>
            <person name="Cui G.J."/>
            <person name="Nunoura T."/>
            <person name="Takaki Y."/>
            <person name="Li W.L."/>
            <person name="Li J."/>
            <person name="Gao Z.M."/>
            <person name="Takai K."/>
            <person name="Zhang A.Q."/>
            <person name="Stepanauskas R."/>
        </authorList>
    </citation>
    <scope>NUCLEOTIDE SEQUENCE [LARGE SCALE GENOMIC DNA]</scope>
    <source>
        <strain evidence="2 3">F20</strain>
    </source>
</reference>
<dbReference type="Pfam" id="PF04464">
    <property type="entry name" value="Glyphos_transf"/>
    <property type="match status" value="1"/>
</dbReference>
<keyword evidence="2" id="KW-0808">Transferase</keyword>
<dbReference type="Proteomes" id="UP000526196">
    <property type="component" value="Unassembled WGS sequence"/>
</dbReference>
<keyword evidence="1" id="KW-0472">Membrane</keyword>
<dbReference type="GO" id="GO:0047355">
    <property type="term" value="F:CDP-glycerol glycerophosphotransferase activity"/>
    <property type="evidence" value="ECO:0007669"/>
    <property type="project" value="InterPro"/>
</dbReference>
<feature type="transmembrane region" description="Helical" evidence="1">
    <location>
        <begin position="53"/>
        <end position="70"/>
    </location>
</feature>
<feature type="transmembrane region" description="Helical" evidence="1">
    <location>
        <begin position="25"/>
        <end position="47"/>
    </location>
</feature>
<dbReference type="InterPro" id="IPR043148">
    <property type="entry name" value="TagF_C"/>
</dbReference>
<evidence type="ECO:0000313" key="3">
    <source>
        <dbReference type="Proteomes" id="UP000526196"/>
    </source>
</evidence>
<gene>
    <name evidence="2" type="ORF">HX833_05340</name>
</gene>
<dbReference type="GO" id="GO:0016020">
    <property type="term" value="C:membrane"/>
    <property type="evidence" value="ECO:0007669"/>
    <property type="project" value="InterPro"/>
</dbReference>
<name>A0A7K4NSW4_9ARCH</name>
<evidence type="ECO:0000313" key="2">
    <source>
        <dbReference type="EMBL" id="NWK05498.1"/>
    </source>
</evidence>
<organism evidence="2 3">
    <name type="scientific">Marine Group I thaumarchaeote</name>
    <dbReference type="NCBI Taxonomy" id="2511932"/>
    <lineage>
        <taxon>Archaea</taxon>
        <taxon>Nitrososphaerota</taxon>
        <taxon>Marine Group I</taxon>
    </lineage>
</organism>
<comment type="caution">
    <text evidence="2">The sequence shown here is derived from an EMBL/GenBank/DDBJ whole genome shotgun (WGS) entry which is preliminary data.</text>
</comment>